<keyword evidence="4" id="KW-0255">Endonuclease</keyword>
<comment type="caution">
    <text evidence="4">The sequence shown here is derived from an EMBL/GenBank/DDBJ whole genome shotgun (WGS) entry which is preliminary data.</text>
</comment>
<dbReference type="Gene3D" id="3.90.1570.30">
    <property type="match status" value="1"/>
</dbReference>
<dbReference type="Pfam" id="PF04313">
    <property type="entry name" value="HSDR_N"/>
    <property type="match status" value="1"/>
</dbReference>
<dbReference type="InterPro" id="IPR025285">
    <property type="entry name" value="DUF4145"/>
</dbReference>
<dbReference type="Gene3D" id="3.40.50.300">
    <property type="entry name" value="P-loop containing nucleotide triphosphate hydrolases"/>
    <property type="match status" value="2"/>
</dbReference>
<name>A0A1E5BCV5_9VIBR</name>
<dbReference type="PROSITE" id="PS51192">
    <property type="entry name" value="HELICASE_ATP_BIND_1"/>
    <property type="match status" value="1"/>
</dbReference>
<dbReference type="Pfam" id="PF00271">
    <property type="entry name" value="Helicase_C"/>
    <property type="match status" value="1"/>
</dbReference>
<dbReference type="PROSITE" id="PS51194">
    <property type="entry name" value="HELICASE_CTER"/>
    <property type="match status" value="1"/>
</dbReference>
<dbReference type="InterPro" id="IPR006935">
    <property type="entry name" value="Helicase/UvrB_N"/>
</dbReference>
<keyword evidence="4" id="KW-0540">Nuclease</keyword>
<dbReference type="InterPro" id="IPR001650">
    <property type="entry name" value="Helicase_C-like"/>
</dbReference>
<dbReference type="OrthoDB" id="9804086at2"/>
<dbReference type="RefSeq" id="WP_017039949.1">
    <property type="nucleotide sequence ID" value="NZ_AJYQ02000114.1"/>
</dbReference>
<evidence type="ECO:0000259" key="3">
    <source>
        <dbReference type="PROSITE" id="PS51194"/>
    </source>
</evidence>
<feature type="coiled-coil region" evidence="1">
    <location>
        <begin position="193"/>
        <end position="220"/>
    </location>
</feature>
<dbReference type="PANTHER" id="PTHR47396:SF1">
    <property type="entry name" value="ATP-DEPENDENT HELICASE IRC3-RELATED"/>
    <property type="match status" value="1"/>
</dbReference>
<protein>
    <submittedName>
        <fullName evidence="4">Type I restriction-modification system endonuclease</fullName>
    </submittedName>
</protein>
<feature type="domain" description="Helicase ATP-binding" evidence="2">
    <location>
        <begin position="471"/>
        <end position="654"/>
    </location>
</feature>
<evidence type="ECO:0000256" key="1">
    <source>
        <dbReference type="SAM" id="Coils"/>
    </source>
</evidence>
<accession>A0A1E5BCV5</accession>
<keyword evidence="4" id="KW-0378">Hydrolase</keyword>
<gene>
    <name evidence="4" type="ORF">A1QO_11475</name>
</gene>
<evidence type="ECO:0000259" key="2">
    <source>
        <dbReference type="PROSITE" id="PS51192"/>
    </source>
</evidence>
<dbReference type="Pfam" id="PF08463">
    <property type="entry name" value="EcoEI_R_C"/>
    <property type="match status" value="1"/>
</dbReference>
<dbReference type="STRING" id="1187848.A1QO_11475"/>
<dbReference type="GO" id="GO:0003677">
    <property type="term" value="F:DNA binding"/>
    <property type="evidence" value="ECO:0007669"/>
    <property type="project" value="UniProtKB-KW"/>
</dbReference>
<dbReference type="InterPro" id="IPR050742">
    <property type="entry name" value="Helicase_Restrict-Modif_Enz"/>
</dbReference>
<evidence type="ECO:0000313" key="4">
    <source>
        <dbReference type="EMBL" id="OEE32333.1"/>
    </source>
</evidence>
<dbReference type="Pfam" id="PF13643">
    <property type="entry name" value="DUF4145"/>
    <property type="match status" value="1"/>
</dbReference>
<dbReference type="SMART" id="SM00490">
    <property type="entry name" value="HELICc"/>
    <property type="match status" value="1"/>
</dbReference>
<dbReference type="Proteomes" id="UP000094741">
    <property type="component" value="Unassembled WGS sequence"/>
</dbReference>
<dbReference type="InterPro" id="IPR014001">
    <property type="entry name" value="Helicase_ATP-bd"/>
</dbReference>
<keyword evidence="1" id="KW-0175">Coiled coil</keyword>
<proteinExistence type="predicted"/>
<dbReference type="GO" id="GO:0009307">
    <property type="term" value="P:DNA restriction-modification system"/>
    <property type="evidence" value="ECO:0007669"/>
    <property type="project" value="UniProtKB-KW"/>
</dbReference>
<dbReference type="SMART" id="SM00487">
    <property type="entry name" value="DEXDc"/>
    <property type="match status" value="1"/>
</dbReference>
<dbReference type="CDD" id="cd18799">
    <property type="entry name" value="SF2_C_EcoAI-like"/>
    <property type="match status" value="1"/>
</dbReference>
<dbReference type="SUPFAM" id="SSF52540">
    <property type="entry name" value="P-loop containing nucleoside triphosphate hydrolases"/>
    <property type="match status" value="1"/>
</dbReference>
<dbReference type="GO" id="GO:0005524">
    <property type="term" value="F:ATP binding"/>
    <property type="evidence" value="ECO:0007669"/>
    <property type="project" value="UniProtKB-KW"/>
</dbReference>
<dbReference type="Pfam" id="PF04851">
    <property type="entry name" value="ResIII"/>
    <property type="match status" value="1"/>
</dbReference>
<dbReference type="PANTHER" id="PTHR47396">
    <property type="entry name" value="TYPE I RESTRICTION ENZYME ECOKI R PROTEIN"/>
    <property type="match status" value="1"/>
</dbReference>
<dbReference type="InterPro" id="IPR007409">
    <property type="entry name" value="Restrct_endonuc_type1_HsdR_N"/>
</dbReference>
<feature type="coiled-coil region" evidence="1">
    <location>
        <begin position="140"/>
        <end position="167"/>
    </location>
</feature>
<dbReference type="InterPro" id="IPR027417">
    <property type="entry name" value="P-loop_NTPase"/>
</dbReference>
<sequence length="1190" mass="134335">MQKSNFEFLRTTSPNMFNALLSAEQNLHNDPNITLVKLRMFGEMCAQSLATRMNLSIPKQQIDLIDALKFTNKINAELISAFHRIRVLGNKAAHDNHDDANDAKLAIRLAHHIAFWYYKLDSGQFDLEKPNFIELPQIDNQLANKELEALRDELTALRKKSATTDEALKIKENKVVDFKGYIAVLESRQTESEQQAKVRIAALEAELAKQREQFEGLNKEQQTAKVHEFTEQAKKNKFELTEAETRFIIDGQLRQAGWEADSEKLKYSKGARPEAGKNRAISEWVIDSAQHKADYVLFIGLQPVAIVEAKKKALSVQDALPQAKYYAENFNYQEHAEENELVFVGGASATAKPAVKKRPTLSLNKVAEETKATYQAANSELREQDKLKPIPYIYSANGREYLQQIKSQSGIWCANADGTKQHVLSAFHSPQDIQAKLCKNRKKSLEWLETHDKKELDLFKPSELAVDAIEDAIEAGQENLLVAMATGTGKTRVAGATMYRLLTSGLCRNALFLVDRRSLGTQAVNSFKEYRIRQMPLADHYNLYELGEKTDQAGDKPWIQIATVQSLSLMLQSENNPLTPGMYDCIIVDEAHRGYNEDAEQTEGEMLFRDQAEYQSKYRQVIDYFDALKIGLTATPATNTMKIFGKPIYEYRFNQAVLDGRLVDQEPPIIIDTELTQQGVQFDKGTTVEQLVDGEIIEGVLPEELNIDISGFNRKVLVPEFNRAVCNALPEYIDPTQAAKTLVFCVNDIHADEVVNMLRDTYRDKLGDEVDDAIIKITGKSASGDSKQIESLITRYRKERLPNIVVTVDLLTTGIDVRPISNLVFLRQVKSRILYEQMKGRATRTCDEINKQTFRIFDAVNLTETIERLGADNLMKPVVTKPNLSLEQLVEEMANPDANDHTQDDGNSFAQQSLDAFTVKLSRTLKKADKLKLEKEGVAAELNQLDALVTDNFPELESAKQLPKHLYQLGPKAAAEAIKSNPWILNREPAMRQAINFGERAPLIYSGDVGEVTVTQNWGGYEKPEEYLAAFERFVQENQNKVTALDTVVNRPRDLTKADLVSLLSKMETKQFNEQTLLQARKAAKQEDVAARIIGLIRQAAIGSPLIPFEERLTHAQQVISERYKLTKPQQKWLKRIVNQMREDLVLNDDSFKVGTLRTKGGKSRADKDLDGQLEVIMKDLIDATWGESA</sequence>
<dbReference type="EMBL" id="AJYQ02000114">
    <property type="protein sequence ID" value="OEE32333.1"/>
    <property type="molecule type" value="Genomic_DNA"/>
</dbReference>
<evidence type="ECO:0000313" key="5">
    <source>
        <dbReference type="Proteomes" id="UP000094741"/>
    </source>
</evidence>
<reference evidence="4 5" key="1">
    <citation type="journal article" date="2012" name="Science">
        <title>Ecological populations of bacteria act as socially cohesive units of antibiotic production and resistance.</title>
        <authorList>
            <person name="Cordero O.X."/>
            <person name="Wildschutte H."/>
            <person name="Kirkup B."/>
            <person name="Proehl S."/>
            <person name="Ngo L."/>
            <person name="Hussain F."/>
            <person name="Le Roux F."/>
            <person name="Mincer T."/>
            <person name="Polz M.F."/>
        </authorList>
    </citation>
    <scope>NUCLEOTIDE SEQUENCE [LARGE SCALE GENOMIC DNA]</scope>
    <source>
        <strain evidence="4 5">ZF-129</strain>
    </source>
</reference>
<dbReference type="eggNOG" id="COG4096">
    <property type="taxonomic scope" value="Bacteria"/>
</dbReference>
<dbReference type="InterPro" id="IPR013670">
    <property type="entry name" value="EcoEI_R_C_dom"/>
</dbReference>
<dbReference type="AlphaFoldDB" id="A0A1E5BCV5"/>
<dbReference type="GO" id="GO:0009035">
    <property type="term" value="F:type I site-specific deoxyribonuclease activity"/>
    <property type="evidence" value="ECO:0007669"/>
    <property type="project" value="UniProtKB-EC"/>
</dbReference>
<feature type="domain" description="Helicase C-terminal" evidence="3">
    <location>
        <begin position="728"/>
        <end position="897"/>
    </location>
</feature>
<organism evidence="4 5">
    <name type="scientific">Vibrio genomosp. F10 str. ZF-129</name>
    <dbReference type="NCBI Taxonomy" id="1187848"/>
    <lineage>
        <taxon>Bacteria</taxon>
        <taxon>Pseudomonadati</taxon>
        <taxon>Pseudomonadota</taxon>
        <taxon>Gammaproteobacteria</taxon>
        <taxon>Vibrionales</taxon>
        <taxon>Vibrionaceae</taxon>
        <taxon>Vibrio</taxon>
    </lineage>
</organism>
<dbReference type="NCBIfam" id="NF008521">
    <property type="entry name" value="PRK11448.1"/>
    <property type="match status" value="1"/>
</dbReference>
<dbReference type="GO" id="GO:0005829">
    <property type="term" value="C:cytosol"/>
    <property type="evidence" value="ECO:0007669"/>
    <property type="project" value="TreeGrafter"/>
</dbReference>